<sequence length="761" mass="82569">MINKSTKLFGVTMLATQVLNAAPPNIVFVLVDDLGTGWTSPYASRLTVDDIEPEVCEWYARERGKGMAVSKDAHLTAAQNCMPFLSKLAADGAVFTRCFSSANLCAPSRAGLLTGTFQQRWGAYANLDITLFGLPGDKALLSESLHAAGYQTGMIGKWHVSRVDPALKGQAGGDTSCLDGEHPLDRGFDYYFGYNSHAISYYESKDLWENRTLLPARPAGEFLTDLLSEKACEFLLSSLSSHQPVFLYYAPMTVHGPLVNAPSQYTEPFKTGIPFSDNFAGHLLALDSGIEQIFQTLETSGQLTNTLFIFSADNGCSSYNVPPQNAPNRGGKGNGWLGGLNVPLIVWDPGRVLPGYNDEIVSLCDVMPTLLDAASAPVPDGIDGKSLWPFLCGDSENGPRDSLGSTGLHASHWSYFYEAEGEINNSDAERSPLYTWMLYDNDMLLTRISETPSGLYEKLPDGLPSRTLLHDLSADRHQRVDLSDKMPERVKESERDISRWVSEMKPPLRAHLNDYQWLLGATRDASGLPSSMHSSMSVSAEGFFQDFQSGTSIYEYTTTGYPFTNRFSGISGGVIAKEGANQFLRLTGNVADMGFWRAGRLAGNDLCGAPLSSMKVTMDVNFSGFTARSFSFVIGSGFAHGVGTGAAVKGQEIFGRLLFSGSSSGWTLNGAAGADAEWQKLSVYLNDTGNRLTYSAPDGVLYALEDRRYDVWLDQSRVSAGAAAEEEAALLSNMKLGIGMAVPGVFSIDNIVIESIQDESE</sequence>
<organism evidence="7 8">
    <name type="scientific">Tichowtungia aerotolerans</name>
    <dbReference type="NCBI Taxonomy" id="2697043"/>
    <lineage>
        <taxon>Bacteria</taxon>
        <taxon>Pseudomonadati</taxon>
        <taxon>Kiritimatiellota</taxon>
        <taxon>Tichowtungiia</taxon>
        <taxon>Tichowtungiales</taxon>
        <taxon>Tichowtungiaceae</taxon>
        <taxon>Tichowtungia</taxon>
    </lineage>
</organism>
<accession>A0A6P1MDN6</accession>
<comment type="similarity">
    <text evidence="1">Belongs to the sulfatase family.</text>
</comment>
<keyword evidence="4" id="KW-0106">Calcium</keyword>
<evidence type="ECO:0000256" key="1">
    <source>
        <dbReference type="ARBA" id="ARBA00008779"/>
    </source>
</evidence>
<dbReference type="AlphaFoldDB" id="A0A6P1MDN6"/>
<dbReference type="KEGG" id="taer:GT409_07035"/>
<dbReference type="Proteomes" id="UP000464954">
    <property type="component" value="Chromosome"/>
</dbReference>
<dbReference type="PANTHER" id="PTHR42693:SF33">
    <property type="entry name" value="ARYLSULFATASE"/>
    <property type="match status" value="1"/>
</dbReference>
<evidence type="ECO:0000313" key="7">
    <source>
        <dbReference type="EMBL" id="QHI69215.1"/>
    </source>
</evidence>
<dbReference type="GO" id="GO:0046872">
    <property type="term" value="F:metal ion binding"/>
    <property type="evidence" value="ECO:0007669"/>
    <property type="project" value="UniProtKB-KW"/>
</dbReference>
<gene>
    <name evidence="7" type="ORF">GT409_07035</name>
</gene>
<dbReference type="SUPFAM" id="SSF53649">
    <property type="entry name" value="Alkaline phosphatase-like"/>
    <property type="match status" value="1"/>
</dbReference>
<keyword evidence="7" id="KW-0808">Transferase</keyword>
<dbReference type="InterPro" id="IPR017850">
    <property type="entry name" value="Alkaline_phosphatase_core_sf"/>
</dbReference>
<reference evidence="7 8" key="1">
    <citation type="submission" date="2020-01" db="EMBL/GenBank/DDBJ databases">
        <title>Ponticoccus aerotolerans gen. nov., sp. nov., an anaerobic bacterium and proposal of Ponticoccusceae fam. nov., Ponticoccusles ord. nov. and Ponticoccuse classis nov. in the phylum Kiritimatiellaeota.</title>
        <authorList>
            <person name="Zhou L.Y."/>
            <person name="Du Z.J."/>
        </authorList>
    </citation>
    <scope>NUCLEOTIDE SEQUENCE [LARGE SCALE GENOMIC DNA]</scope>
    <source>
        <strain evidence="7 8">S-5007</strain>
    </source>
</reference>
<dbReference type="InterPro" id="IPR024607">
    <property type="entry name" value="Sulfatase_CS"/>
</dbReference>
<protein>
    <submittedName>
        <fullName evidence="7">Sulfatase-like hydrolase/transferase</fullName>
    </submittedName>
</protein>
<keyword evidence="3 7" id="KW-0378">Hydrolase</keyword>
<evidence type="ECO:0000259" key="6">
    <source>
        <dbReference type="Pfam" id="PF00884"/>
    </source>
</evidence>
<dbReference type="EMBL" id="CP047593">
    <property type="protein sequence ID" value="QHI69215.1"/>
    <property type="molecule type" value="Genomic_DNA"/>
</dbReference>
<evidence type="ECO:0000256" key="5">
    <source>
        <dbReference type="SAM" id="SignalP"/>
    </source>
</evidence>
<proteinExistence type="inferred from homology"/>
<dbReference type="Gene3D" id="3.40.720.10">
    <property type="entry name" value="Alkaline Phosphatase, subunit A"/>
    <property type="match status" value="1"/>
</dbReference>
<evidence type="ECO:0000313" key="8">
    <source>
        <dbReference type="Proteomes" id="UP000464954"/>
    </source>
</evidence>
<feature type="chain" id="PRO_5026808723" evidence="5">
    <location>
        <begin position="22"/>
        <end position="761"/>
    </location>
</feature>
<dbReference type="GO" id="GO:0004065">
    <property type="term" value="F:arylsulfatase activity"/>
    <property type="evidence" value="ECO:0007669"/>
    <property type="project" value="TreeGrafter"/>
</dbReference>
<dbReference type="GO" id="GO:0016740">
    <property type="term" value="F:transferase activity"/>
    <property type="evidence" value="ECO:0007669"/>
    <property type="project" value="UniProtKB-KW"/>
</dbReference>
<dbReference type="RefSeq" id="WP_160628323.1">
    <property type="nucleotide sequence ID" value="NZ_CP047593.1"/>
</dbReference>
<evidence type="ECO:0000256" key="2">
    <source>
        <dbReference type="ARBA" id="ARBA00022723"/>
    </source>
</evidence>
<dbReference type="PANTHER" id="PTHR42693">
    <property type="entry name" value="ARYLSULFATASE FAMILY MEMBER"/>
    <property type="match status" value="1"/>
</dbReference>
<keyword evidence="2" id="KW-0479">Metal-binding</keyword>
<dbReference type="Pfam" id="PF00884">
    <property type="entry name" value="Sulfatase"/>
    <property type="match status" value="1"/>
</dbReference>
<keyword evidence="5" id="KW-0732">Signal</keyword>
<feature type="domain" description="Sulfatase N-terminal" evidence="6">
    <location>
        <begin position="24"/>
        <end position="374"/>
    </location>
</feature>
<keyword evidence="8" id="KW-1185">Reference proteome</keyword>
<dbReference type="InterPro" id="IPR050738">
    <property type="entry name" value="Sulfatase"/>
</dbReference>
<evidence type="ECO:0000256" key="4">
    <source>
        <dbReference type="ARBA" id="ARBA00022837"/>
    </source>
</evidence>
<dbReference type="PROSITE" id="PS00149">
    <property type="entry name" value="SULFATASE_2"/>
    <property type="match status" value="1"/>
</dbReference>
<dbReference type="InterPro" id="IPR000917">
    <property type="entry name" value="Sulfatase_N"/>
</dbReference>
<feature type="signal peptide" evidence="5">
    <location>
        <begin position="1"/>
        <end position="21"/>
    </location>
</feature>
<evidence type="ECO:0000256" key="3">
    <source>
        <dbReference type="ARBA" id="ARBA00022801"/>
    </source>
</evidence>
<name>A0A6P1MDN6_9BACT</name>